<gene>
    <name evidence="1" type="ORF">D6D85_05320</name>
</gene>
<evidence type="ECO:0000313" key="2">
    <source>
        <dbReference type="Proteomes" id="UP000277582"/>
    </source>
</evidence>
<dbReference type="AlphaFoldDB" id="A0A429GPY0"/>
<name>A0A429GPY0_9CREN</name>
<evidence type="ECO:0000313" key="1">
    <source>
        <dbReference type="EMBL" id="RSN75956.1"/>
    </source>
</evidence>
<keyword evidence="2" id="KW-1185">Reference proteome</keyword>
<dbReference type="Gene3D" id="2.60.40.790">
    <property type="match status" value="1"/>
</dbReference>
<dbReference type="SUPFAM" id="SSF49764">
    <property type="entry name" value="HSP20-like chaperones"/>
    <property type="match status" value="1"/>
</dbReference>
<accession>A0A429GPY0</accession>
<proteinExistence type="predicted"/>
<organism evidence="1 2">
    <name type="scientific">Candidatus Methanodesulfokora washburnensis</name>
    <dbReference type="NCBI Taxonomy" id="2478471"/>
    <lineage>
        <taxon>Archaea</taxon>
        <taxon>Thermoproteota</taxon>
        <taxon>Candidatus Korarchaeia</taxon>
        <taxon>Candidatus Korarchaeia incertae sedis</taxon>
        <taxon>Candidatus Methanodesulfokora</taxon>
    </lineage>
</organism>
<dbReference type="EMBL" id="RCOS01000066">
    <property type="protein sequence ID" value="RSN75956.1"/>
    <property type="molecule type" value="Genomic_DNA"/>
</dbReference>
<sequence>MISYRKGVSMGDDEDPVDSWFKEIMKIFMQLERDMRKMLEDEGIREIENEEGPFVYGYYYGLGPDGKPEIRYFGSREEIKEVDEGNYDIMDYGDRIVLVAEVKEEEVLVEVQAEKIRVEGGNERREIRLPCRVDPETASINYKNNVLTIEVRKGEGRGTKKVKLRRSYV</sequence>
<reference evidence="1 2" key="1">
    <citation type="submission" date="2018-10" db="EMBL/GenBank/DDBJ databases">
        <title>Co-occurring genomic capacity for anaerobic methane metabolism and dissimilatory sulfite reduction discovered in the Korarchaeota.</title>
        <authorList>
            <person name="Mckay L.J."/>
            <person name="Dlakic M."/>
            <person name="Fields M.W."/>
            <person name="Delmont T.O."/>
            <person name="Eren A.M."/>
            <person name="Jay Z.J."/>
            <person name="Klingelsmith K.B."/>
            <person name="Rusch D.B."/>
            <person name="Inskeep W.P."/>
        </authorList>
    </citation>
    <scope>NUCLEOTIDE SEQUENCE [LARGE SCALE GENOMIC DNA]</scope>
    <source>
        <strain evidence="1 2">MDKW</strain>
    </source>
</reference>
<comment type="caution">
    <text evidence="1">The sequence shown here is derived from an EMBL/GenBank/DDBJ whole genome shotgun (WGS) entry which is preliminary data.</text>
</comment>
<dbReference type="CDD" id="cd00298">
    <property type="entry name" value="ACD_sHsps_p23-like"/>
    <property type="match status" value="1"/>
</dbReference>
<protein>
    <submittedName>
        <fullName evidence="1">Uncharacterized protein</fullName>
    </submittedName>
</protein>
<dbReference type="InterPro" id="IPR008978">
    <property type="entry name" value="HSP20-like_chaperone"/>
</dbReference>
<dbReference type="Proteomes" id="UP000277582">
    <property type="component" value="Unassembled WGS sequence"/>
</dbReference>